<comment type="caution">
    <text evidence="2">The sequence shown here is derived from an EMBL/GenBank/DDBJ whole genome shotgun (WGS) entry which is preliminary data.</text>
</comment>
<gene>
    <name evidence="2" type="ORF">ADIS_0541</name>
</gene>
<reference evidence="2 3" key="1">
    <citation type="submission" date="2013-02" db="EMBL/GenBank/DDBJ databases">
        <title>A novel strain isolated from Lonar lake, Maharashtra, India.</title>
        <authorList>
            <person name="Singh A."/>
        </authorList>
    </citation>
    <scope>NUCLEOTIDE SEQUENCE [LARGE SCALE GENOMIC DNA]</scope>
    <source>
        <strain evidence="2 3">AK24</strain>
    </source>
</reference>
<dbReference type="EMBL" id="AQHR01000021">
    <property type="protein sequence ID" value="EON78948.1"/>
    <property type="molecule type" value="Genomic_DNA"/>
</dbReference>
<dbReference type="InterPro" id="IPR027961">
    <property type="entry name" value="DUF4442"/>
</dbReference>
<dbReference type="AlphaFoldDB" id="R7ZY52"/>
<keyword evidence="1" id="KW-0812">Transmembrane</keyword>
<keyword evidence="1" id="KW-0472">Membrane</keyword>
<evidence type="ECO:0000313" key="2">
    <source>
        <dbReference type="EMBL" id="EON78948.1"/>
    </source>
</evidence>
<dbReference type="Pfam" id="PF14539">
    <property type="entry name" value="DUF4442"/>
    <property type="match status" value="1"/>
</dbReference>
<dbReference type="SUPFAM" id="SSF54637">
    <property type="entry name" value="Thioesterase/thiol ester dehydrase-isomerase"/>
    <property type="match status" value="1"/>
</dbReference>
<feature type="transmembrane region" description="Helical" evidence="1">
    <location>
        <begin position="67"/>
        <end position="89"/>
    </location>
</feature>
<sequence>MTTKSKLMNPIQEKFARNMMNPLKFRWFLLTKLPSVLFWGVKVNRLDQSYCELSLPYRWSTKNPFRSIYFAALSGTAELASGILCMLHLTGTGSFSMLVTGFEANFYKKATGTTRFICKDGDKLRAMLNTLKEPGQTATFIMEVVGLNAEGNSIGAFKLTWSFKKKG</sequence>
<evidence type="ECO:0000256" key="1">
    <source>
        <dbReference type="SAM" id="Phobius"/>
    </source>
</evidence>
<accession>R7ZY52</accession>
<proteinExistence type="predicted"/>
<protein>
    <recommendedName>
        <fullName evidence="4">DUF4442 domain-containing protein</fullName>
    </recommendedName>
</protein>
<keyword evidence="1" id="KW-1133">Transmembrane helix</keyword>
<name>R7ZY52_9BACT</name>
<dbReference type="Gene3D" id="3.10.129.10">
    <property type="entry name" value="Hotdog Thioesterase"/>
    <property type="match status" value="1"/>
</dbReference>
<evidence type="ECO:0008006" key="4">
    <source>
        <dbReference type="Google" id="ProtNLM"/>
    </source>
</evidence>
<evidence type="ECO:0000313" key="3">
    <source>
        <dbReference type="Proteomes" id="UP000013909"/>
    </source>
</evidence>
<dbReference type="InterPro" id="IPR029069">
    <property type="entry name" value="HotDog_dom_sf"/>
</dbReference>
<keyword evidence="3" id="KW-1185">Reference proteome</keyword>
<dbReference type="STRING" id="1232681.ADIS_0541"/>
<dbReference type="Proteomes" id="UP000013909">
    <property type="component" value="Unassembled WGS sequence"/>
</dbReference>
<organism evidence="2 3">
    <name type="scientific">Lunatimonas lonarensis</name>
    <dbReference type="NCBI Taxonomy" id="1232681"/>
    <lineage>
        <taxon>Bacteria</taxon>
        <taxon>Pseudomonadati</taxon>
        <taxon>Bacteroidota</taxon>
        <taxon>Cytophagia</taxon>
        <taxon>Cytophagales</taxon>
        <taxon>Cyclobacteriaceae</taxon>
    </lineage>
</organism>